<keyword evidence="2" id="KW-1185">Reference proteome</keyword>
<evidence type="ECO:0000313" key="2">
    <source>
        <dbReference type="Proteomes" id="UP001267290"/>
    </source>
</evidence>
<gene>
    <name evidence="1" type="ORF">J2736_003493</name>
</gene>
<accession>A0ABU1NYY5</accession>
<dbReference type="EMBL" id="JAVDSB010000005">
    <property type="protein sequence ID" value="MDR6552291.1"/>
    <property type="molecule type" value="Genomic_DNA"/>
</dbReference>
<comment type="caution">
    <text evidence="1">The sequence shown here is derived from an EMBL/GenBank/DDBJ whole genome shotgun (WGS) entry which is preliminary data.</text>
</comment>
<dbReference type="Proteomes" id="UP001267290">
    <property type="component" value="Unassembled WGS sequence"/>
</dbReference>
<evidence type="ECO:0000313" key="1">
    <source>
        <dbReference type="EMBL" id="MDR6552291.1"/>
    </source>
</evidence>
<reference evidence="1 2" key="1">
    <citation type="submission" date="2023-07" db="EMBL/GenBank/DDBJ databases">
        <title>Sorghum-associated microbial communities from plants grown in Nebraska, USA.</title>
        <authorList>
            <person name="Schachtman D."/>
        </authorList>
    </citation>
    <scope>NUCLEOTIDE SEQUENCE [LARGE SCALE GENOMIC DNA]</scope>
    <source>
        <strain evidence="1 2">CC258</strain>
    </source>
</reference>
<proteinExistence type="predicted"/>
<sequence>MPPIAFQESAMQVGEGGQDSELDALFRAALKEVWG</sequence>
<protein>
    <submittedName>
        <fullName evidence="1">Uncharacterized protein</fullName>
    </submittedName>
</protein>
<name>A0ABU1NYY5_9BACL</name>
<organism evidence="1 2">
    <name type="scientific">Paenibacillus qinlingensis</name>
    <dbReference type="NCBI Taxonomy" id="1837343"/>
    <lineage>
        <taxon>Bacteria</taxon>
        <taxon>Bacillati</taxon>
        <taxon>Bacillota</taxon>
        <taxon>Bacilli</taxon>
        <taxon>Bacillales</taxon>
        <taxon>Paenibacillaceae</taxon>
        <taxon>Paenibacillus</taxon>
    </lineage>
</organism>